<dbReference type="Pfam" id="PF00579">
    <property type="entry name" value="tRNA-synt_1b"/>
    <property type="match status" value="1"/>
</dbReference>
<dbReference type="Proteomes" id="UP001620645">
    <property type="component" value="Unassembled WGS sequence"/>
</dbReference>
<keyword evidence="4 9" id="KW-0067">ATP-binding</keyword>
<dbReference type="SUPFAM" id="SSF52374">
    <property type="entry name" value="Nucleotidylyl transferase"/>
    <property type="match status" value="1"/>
</dbReference>
<accession>A0ABD2IJ17</accession>
<keyword evidence="6 9" id="KW-0030">Aminoacyl-tRNA synthetase</keyword>
<dbReference type="GO" id="GO:0004831">
    <property type="term" value="F:tyrosine-tRNA ligase activity"/>
    <property type="evidence" value="ECO:0007669"/>
    <property type="project" value="UniProtKB-EC"/>
</dbReference>
<name>A0ABD2IJ17_HETSC</name>
<dbReference type="GO" id="GO:0006412">
    <property type="term" value="P:translation"/>
    <property type="evidence" value="ECO:0007669"/>
    <property type="project" value="UniProtKB-KW"/>
</dbReference>
<evidence type="ECO:0000256" key="6">
    <source>
        <dbReference type="ARBA" id="ARBA00023146"/>
    </source>
</evidence>
<dbReference type="InterPro" id="IPR024088">
    <property type="entry name" value="Tyr-tRNA-ligase_bac-type"/>
</dbReference>
<evidence type="ECO:0000256" key="3">
    <source>
        <dbReference type="ARBA" id="ARBA00022741"/>
    </source>
</evidence>
<dbReference type="EMBL" id="JBICCN010000326">
    <property type="protein sequence ID" value="KAL3077560.1"/>
    <property type="molecule type" value="Genomic_DNA"/>
</dbReference>
<evidence type="ECO:0000313" key="10">
    <source>
        <dbReference type="EMBL" id="KAL3077560.1"/>
    </source>
</evidence>
<evidence type="ECO:0000256" key="1">
    <source>
        <dbReference type="ARBA" id="ARBA00013160"/>
    </source>
</evidence>
<evidence type="ECO:0000256" key="9">
    <source>
        <dbReference type="RuleBase" id="RU361234"/>
    </source>
</evidence>
<dbReference type="InterPro" id="IPR002305">
    <property type="entry name" value="aa-tRNA-synth_Ic"/>
</dbReference>
<organism evidence="10 11">
    <name type="scientific">Heterodera schachtii</name>
    <name type="common">Sugarbeet cyst nematode worm</name>
    <name type="synonym">Tylenchus schachtii</name>
    <dbReference type="NCBI Taxonomy" id="97005"/>
    <lineage>
        <taxon>Eukaryota</taxon>
        <taxon>Metazoa</taxon>
        <taxon>Ecdysozoa</taxon>
        <taxon>Nematoda</taxon>
        <taxon>Chromadorea</taxon>
        <taxon>Rhabditida</taxon>
        <taxon>Tylenchina</taxon>
        <taxon>Tylenchomorpha</taxon>
        <taxon>Tylenchoidea</taxon>
        <taxon>Heteroderidae</taxon>
        <taxon>Heteroderinae</taxon>
        <taxon>Heterodera</taxon>
    </lineage>
</organism>
<evidence type="ECO:0000313" key="11">
    <source>
        <dbReference type="Proteomes" id="UP001620645"/>
    </source>
</evidence>
<evidence type="ECO:0000256" key="4">
    <source>
        <dbReference type="ARBA" id="ARBA00022840"/>
    </source>
</evidence>
<dbReference type="PROSITE" id="PS00178">
    <property type="entry name" value="AA_TRNA_LIGASE_I"/>
    <property type="match status" value="1"/>
</dbReference>
<evidence type="ECO:0000256" key="5">
    <source>
        <dbReference type="ARBA" id="ARBA00022917"/>
    </source>
</evidence>
<dbReference type="NCBIfam" id="TIGR00234">
    <property type="entry name" value="tyrS"/>
    <property type="match status" value="1"/>
</dbReference>
<dbReference type="EC" id="6.1.1.1" evidence="1 9"/>
<comment type="similarity">
    <text evidence="9">Belongs to the class-I aminoacyl-tRNA synthetase family.</text>
</comment>
<dbReference type="Gene3D" id="3.10.290.10">
    <property type="entry name" value="RNA-binding S4 domain"/>
    <property type="match status" value="1"/>
</dbReference>
<dbReference type="Gene3D" id="3.40.50.620">
    <property type="entry name" value="HUPs"/>
    <property type="match status" value="1"/>
</dbReference>
<dbReference type="PANTHER" id="PTHR11766">
    <property type="entry name" value="TYROSYL-TRNA SYNTHETASE"/>
    <property type="match status" value="1"/>
</dbReference>
<protein>
    <recommendedName>
        <fullName evidence="1 9">Tyrosine--tRNA ligase</fullName>
        <ecNumber evidence="1 9">6.1.1.1</ecNumber>
    </recommendedName>
    <alternativeName>
        <fullName evidence="7 9">Tyrosyl-tRNA synthetase</fullName>
    </alternativeName>
</protein>
<gene>
    <name evidence="10" type="ORF">niasHS_012266</name>
</gene>
<dbReference type="Gene3D" id="1.10.240.10">
    <property type="entry name" value="Tyrosyl-Transfer RNA Synthetase"/>
    <property type="match status" value="1"/>
</dbReference>
<dbReference type="PRINTS" id="PR01040">
    <property type="entry name" value="TRNASYNTHTYR"/>
</dbReference>
<keyword evidence="3 9" id="KW-0547">Nucleotide-binding</keyword>
<evidence type="ECO:0000256" key="8">
    <source>
        <dbReference type="ARBA" id="ARBA00048248"/>
    </source>
</evidence>
<keyword evidence="5 9" id="KW-0648">Protein biosynthesis</keyword>
<evidence type="ECO:0000256" key="7">
    <source>
        <dbReference type="ARBA" id="ARBA00033323"/>
    </source>
</evidence>
<reference evidence="10 11" key="1">
    <citation type="submission" date="2024-10" db="EMBL/GenBank/DDBJ databases">
        <authorList>
            <person name="Kim D."/>
        </authorList>
    </citation>
    <scope>NUCLEOTIDE SEQUENCE [LARGE SCALE GENOMIC DNA]</scope>
    <source>
        <strain evidence="10">Taebaek</strain>
    </source>
</reference>
<keyword evidence="11" id="KW-1185">Reference proteome</keyword>
<evidence type="ECO:0000256" key="2">
    <source>
        <dbReference type="ARBA" id="ARBA00022598"/>
    </source>
</evidence>
<keyword evidence="2 9" id="KW-0436">Ligase</keyword>
<dbReference type="InterPro" id="IPR002307">
    <property type="entry name" value="Tyr-tRNA-ligase"/>
</dbReference>
<dbReference type="AlphaFoldDB" id="A0ABD2IJ17"/>
<comment type="caution">
    <text evidence="10">The sequence shown here is derived from an EMBL/GenBank/DDBJ whole genome shotgun (WGS) entry which is preliminary data.</text>
</comment>
<dbReference type="PANTHER" id="PTHR11766:SF0">
    <property type="entry name" value="TYROSINE--TRNA LIGASE, MITOCHONDRIAL"/>
    <property type="match status" value="1"/>
</dbReference>
<proteinExistence type="inferred from homology"/>
<sequence>MLYQNLRKIVPSADSQPLSSFIQDLLRRKLLSCTHPEFPYKQQDISAYSSTLPNVLYAGVDPTADSLHIGNLLVLNSLIRASFFGCSPILLIGEATASVGDPSGHKRDRKLLLREFINENSKALQKQVEKIKANVSSLYGEDISLQIRNNAEWYKEMRILDFFKSTKRFRISDMLKSGPIKSRLDDCETLSYAEFSYQTLQAIDWLKLYEERGCLCQIGGTDQFGNLKAGFEHIRANTERLSIALCMPLLTDKYGRKLGKSSDQNGSNAPLWLDQLKTSAFAFYQHLRQLHDDAAEHFLVSFSLRKTTEVEDVLEEHRNNLGKWVAQIHLAEEMTAIVHGKAALERAKKCSKILFDGGSSSELENLNPDEITEMFGSASTFEIDGINLMRAGALKINGTKATDPEEKIELERILINGRFTIVCWGKRKFSLIKWS</sequence>
<dbReference type="InterPro" id="IPR001412">
    <property type="entry name" value="aa-tRNA-synth_I_CS"/>
</dbReference>
<dbReference type="GO" id="GO:0005524">
    <property type="term" value="F:ATP binding"/>
    <property type="evidence" value="ECO:0007669"/>
    <property type="project" value="UniProtKB-KW"/>
</dbReference>
<dbReference type="InterPro" id="IPR014729">
    <property type="entry name" value="Rossmann-like_a/b/a_fold"/>
</dbReference>
<comment type="catalytic activity">
    <reaction evidence="8 9">
        <text>tRNA(Tyr) + L-tyrosine + ATP = L-tyrosyl-tRNA(Tyr) + AMP + diphosphate + H(+)</text>
        <dbReference type="Rhea" id="RHEA:10220"/>
        <dbReference type="Rhea" id="RHEA-COMP:9706"/>
        <dbReference type="Rhea" id="RHEA-COMP:9707"/>
        <dbReference type="ChEBI" id="CHEBI:15378"/>
        <dbReference type="ChEBI" id="CHEBI:30616"/>
        <dbReference type="ChEBI" id="CHEBI:33019"/>
        <dbReference type="ChEBI" id="CHEBI:58315"/>
        <dbReference type="ChEBI" id="CHEBI:78442"/>
        <dbReference type="ChEBI" id="CHEBI:78536"/>
        <dbReference type="ChEBI" id="CHEBI:456215"/>
        <dbReference type="EC" id="6.1.1.1"/>
    </reaction>
</comment>
<dbReference type="InterPro" id="IPR036986">
    <property type="entry name" value="S4_RNA-bd_sf"/>
</dbReference>